<keyword evidence="14" id="KW-1185">Reference proteome</keyword>
<comment type="function">
    <text evidence="10">Cell wall formation. Catalyzes the transfer of a GlcNAc subunit on undecaprenyl-pyrophosphoryl-MurNAc-pentapeptide (lipid intermediate I) to form undecaprenyl-pyrophosphoryl-MurNAc-(pentapeptide)GlcNAc (lipid intermediate II).</text>
</comment>
<evidence type="ECO:0000259" key="11">
    <source>
        <dbReference type="Pfam" id="PF03033"/>
    </source>
</evidence>
<dbReference type="PANTHER" id="PTHR21015:SF22">
    <property type="entry name" value="GLYCOSYLTRANSFERASE"/>
    <property type="match status" value="1"/>
</dbReference>
<comment type="subcellular location">
    <subcellularLocation>
        <location evidence="10">Cell membrane</location>
        <topology evidence="10">Peripheral membrane protein</topology>
        <orientation evidence="10">Cytoplasmic side</orientation>
    </subcellularLocation>
</comment>
<dbReference type="GO" id="GO:0016757">
    <property type="term" value="F:glycosyltransferase activity"/>
    <property type="evidence" value="ECO:0007669"/>
    <property type="project" value="UniProtKB-KW"/>
</dbReference>
<comment type="caution">
    <text evidence="13">The sequence shown here is derived from an EMBL/GenBank/DDBJ whole genome shotgun (WGS) entry which is preliminary data.</text>
</comment>
<evidence type="ECO:0000256" key="6">
    <source>
        <dbReference type="ARBA" id="ARBA00022984"/>
    </source>
</evidence>
<keyword evidence="6 10" id="KW-0573">Peptidoglycan synthesis</keyword>
<evidence type="ECO:0000256" key="10">
    <source>
        <dbReference type="HAMAP-Rule" id="MF_00033"/>
    </source>
</evidence>
<feature type="binding site" evidence="10">
    <location>
        <position position="176"/>
    </location>
    <ligand>
        <name>UDP-N-acetyl-alpha-D-glucosamine</name>
        <dbReference type="ChEBI" id="CHEBI:57705"/>
    </ligand>
</feature>
<keyword evidence="2 10" id="KW-0132">Cell division</keyword>
<evidence type="ECO:0000313" key="13">
    <source>
        <dbReference type="EMBL" id="MFC3227885.1"/>
    </source>
</evidence>
<dbReference type="EC" id="2.4.1.227" evidence="10"/>
<sequence length="389" mass="40049">MSGSENARQAVRRRIVLAAGGTGGHLFPAQSVAARLVSRGASVRLVTDARGEGWGSRFAGAEVDVVPSGTPAGGGVMHKAKAGLRIAQGVFAARRLLRAARPDLVVGFGGYPSLPPMLAAVSLGMPTLIHEQNAVLGRANRLLAPRVGTIAGSFPVTERLRPADAPRLVTTGNPVREAIIALRGLPYVTPNGSGPVRLLVLGGSQGARVMSDVVPAALARLTPALRTRLRVTQQCRQEDLARVTEAYAQAGIPAELAAFIEDVPQQLGAAHLVIARSGASTVCELLAAGRPAILVPYPHAADDHQAANARAMVAAGGAWLMEEGRFSPQNLAEGLCALTSDPQSLADMAAAARDAGRPDAADLLADLILARAEAAALPAASRTMLQVAA</sequence>
<feature type="binding site" evidence="10">
    <location>
        <begin position="22"/>
        <end position="24"/>
    </location>
    <ligand>
        <name>UDP-N-acetyl-alpha-D-glucosamine</name>
        <dbReference type="ChEBI" id="CHEBI:57705"/>
    </ligand>
</feature>
<feature type="domain" description="Glycosyltransferase family 28 N-terminal" evidence="11">
    <location>
        <begin position="15"/>
        <end position="147"/>
    </location>
</feature>
<dbReference type="CDD" id="cd03785">
    <property type="entry name" value="GT28_MurG"/>
    <property type="match status" value="1"/>
</dbReference>
<dbReference type="SUPFAM" id="SSF53756">
    <property type="entry name" value="UDP-Glycosyltransferase/glycogen phosphorylase"/>
    <property type="match status" value="1"/>
</dbReference>
<evidence type="ECO:0000256" key="4">
    <source>
        <dbReference type="ARBA" id="ARBA00022679"/>
    </source>
</evidence>
<feature type="binding site" evidence="10">
    <location>
        <position position="305"/>
    </location>
    <ligand>
        <name>UDP-N-acetyl-alpha-D-glucosamine</name>
        <dbReference type="ChEBI" id="CHEBI:57705"/>
    </ligand>
</feature>
<evidence type="ECO:0000256" key="5">
    <source>
        <dbReference type="ARBA" id="ARBA00022960"/>
    </source>
</evidence>
<evidence type="ECO:0000256" key="8">
    <source>
        <dbReference type="ARBA" id="ARBA00023306"/>
    </source>
</evidence>
<name>A0ABV7KZW7_9PROT</name>
<gene>
    <name evidence="10 13" type="primary">murG</name>
    <name evidence="13" type="ORF">ACFOGJ_11625</name>
</gene>
<evidence type="ECO:0000256" key="2">
    <source>
        <dbReference type="ARBA" id="ARBA00022618"/>
    </source>
</evidence>
<dbReference type="RefSeq" id="WP_379900444.1">
    <property type="nucleotide sequence ID" value="NZ_JBHRTR010000025.1"/>
</dbReference>
<comment type="pathway">
    <text evidence="10">Cell wall biogenesis; peptidoglycan biosynthesis.</text>
</comment>
<dbReference type="Gene3D" id="3.40.50.2000">
    <property type="entry name" value="Glycogen Phosphorylase B"/>
    <property type="match status" value="2"/>
</dbReference>
<evidence type="ECO:0000256" key="7">
    <source>
        <dbReference type="ARBA" id="ARBA00023136"/>
    </source>
</evidence>
<feature type="binding site" evidence="10">
    <location>
        <position position="260"/>
    </location>
    <ligand>
        <name>UDP-N-acetyl-alpha-D-glucosamine</name>
        <dbReference type="ChEBI" id="CHEBI:57705"/>
    </ligand>
</feature>
<keyword evidence="3 10" id="KW-0328">Glycosyltransferase</keyword>
<accession>A0ABV7KZW7</accession>
<evidence type="ECO:0000256" key="1">
    <source>
        <dbReference type="ARBA" id="ARBA00022475"/>
    </source>
</evidence>
<keyword evidence="4 10" id="KW-0808">Transferase</keyword>
<protein>
    <recommendedName>
        <fullName evidence="10">UDP-N-acetylglucosamine--N-acetylmuramyl-(pentapeptide) pyrophosphoryl-undecaprenol N-acetylglucosamine transferase</fullName>
        <ecNumber evidence="10">2.4.1.227</ecNumber>
    </recommendedName>
    <alternativeName>
        <fullName evidence="10">Undecaprenyl-PP-MurNAc-pentapeptide-UDPGlcNAc GlcNAc transferase</fullName>
    </alternativeName>
</protein>
<evidence type="ECO:0000313" key="14">
    <source>
        <dbReference type="Proteomes" id="UP001595528"/>
    </source>
</evidence>
<dbReference type="Proteomes" id="UP001595528">
    <property type="component" value="Unassembled WGS sequence"/>
</dbReference>
<dbReference type="InterPro" id="IPR006009">
    <property type="entry name" value="GlcNAc_MurG"/>
</dbReference>
<evidence type="ECO:0000256" key="9">
    <source>
        <dbReference type="ARBA" id="ARBA00023316"/>
    </source>
</evidence>
<proteinExistence type="inferred from homology"/>
<feature type="binding site" evidence="10">
    <location>
        <position position="133"/>
    </location>
    <ligand>
        <name>UDP-N-acetyl-alpha-D-glucosamine</name>
        <dbReference type="ChEBI" id="CHEBI:57705"/>
    </ligand>
</feature>
<feature type="binding site" evidence="10">
    <location>
        <position position="204"/>
    </location>
    <ligand>
        <name>UDP-N-acetyl-alpha-D-glucosamine</name>
        <dbReference type="ChEBI" id="CHEBI:57705"/>
    </ligand>
</feature>
<dbReference type="Pfam" id="PF03033">
    <property type="entry name" value="Glyco_transf_28"/>
    <property type="match status" value="1"/>
</dbReference>
<dbReference type="InterPro" id="IPR004276">
    <property type="entry name" value="GlycoTrans_28_N"/>
</dbReference>
<comment type="similarity">
    <text evidence="10">Belongs to the glycosyltransferase 28 family. MurG subfamily.</text>
</comment>
<keyword evidence="1 10" id="KW-1003">Cell membrane</keyword>
<dbReference type="EMBL" id="JBHRTR010000025">
    <property type="protein sequence ID" value="MFC3227885.1"/>
    <property type="molecule type" value="Genomic_DNA"/>
</dbReference>
<comment type="caution">
    <text evidence="10">Lacks conserved residue(s) required for the propagation of feature annotation.</text>
</comment>
<reference evidence="14" key="1">
    <citation type="journal article" date="2019" name="Int. J. Syst. Evol. Microbiol.">
        <title>The Global Catalogue of Microorganisms (GCM) 10K type strain sequencing project: providing services to taxonomists for standard genome sequencing and annotation.</title>
        <authorList>
            <consortium name="The Broad Institute Genomics Platform"/>
            <consortium name="The Broad Institute Genome Sequencing Center for Infectious Disease"/>
            <person name="Wu L."/>
            <person name="Ma J."/>
        </authorList>
    </citation>
    <scope>NUCLEOTIDE SEQUENCE [LARGE SCALE GENOMIC DNA]</scope>
    <source>
        <strain evidence="14">KCTC 42964</strain>
    </source>
</reference>
<dbReference type="HAMAP" id="MF_00033">
    <property type="entry name" value="MurG"/>
    <property type="match status" value="1"/>
</dbReference>
<keyword evidence="5 10" id="KW-0133">Cell shape</keyword>
<keyword evidence="9 10" id="KW-0961">Cell wall biogenesis/degradation</keyword>
<organism evidence="13 14">
    <name type="scientific">Marinibaculum pumilum</name>
    <dbReference type="NCBI Taxonomy" id="1766165"/>
    <lineage>
        <taxon>Bacteria</taxon>
        <taxon>Pseudomonadati</taxon>
        <taxon>Pseudomonadota</taxon>
        <taxon>Alphaproteobacteria</taxon>
        <taxon>Rhodospirillales</taxon>
        <taxon>Rhodospirillaceae</taxon>
        <taxon>Marinibaculum</taxon>
    </lineage>
</organism>
<evidence type="ECO:0000259" key="12">
    <source>
        <dbReference type="Pfam" id="PF04101"/>
    </source>
</evidence>
<keyword evidence="8 10" id="KW-0131">Cell cycle</keyword>
<evidence type="ECO:0000256" key="3">
    <source>
        <dbReference type="ARBA" id="ARBA00022676"/>
    </source>
</evidence>
<dbReference type="NCBIfam" id="TIGR01133">
    <property type="entry name" value="murG"/>
    <property type="match status" value="1"/>
</dbReference>
<comment type="catalytic activity">
    <reaction evidence="10">
        <text>di-trans,octa-cis-undecaprenyl diphospho-N-acetyl-alpha-D-muramoyl-L-alanyl-D-glutamyl-meso-2,6-diaminopimeloyl-D-alanyl-D-alanine + UDP-N-acetyl-alpha-D-glucosamine = di-trans,octa-cis-undecaprenyl diphospho-[N-acetyl-alpha-D-glucosaminyl-(1-&gt;4)]-N-acetyl-alpha-D-muramoyl-L-alanyl-D-glutamyl-meso-2,6-diaminopimeloyl-D-alanyl-D-alanine + UDP + H(+)</text>
        <dbReference type="Rhea" id="RHEA:31227"/>
        <dbReference type="ChEBI" id="CHEBI:15378"/>
        <dbReference type="ChEBI" id="CHEBI:57705"/>
        <dbReference type="ChEBI" id="CHEBI:58223"/>
        <dbReference type="ChEBI" id="CHEBI:61387"/>
        <dbReference type="ChEBI" id="CHEBI:61388"/>
        <dbReference type="EC" id="2.4.1.227"/>
    </reaction>
</comment>
<feature type="domain" description="Glycosyl transferase family 28 C-terminal" evidence="12">
    <location>
        <begin position="198"/>
        <end position="363"/>
    </location>
</feature>
<dbReference type="Pfam" id="PF04101">
    <property type="entry name" value="Glyco_tran_28_C"/>
    <property type="match status" value="1"/>
</dbReference>
<keyword evidence="7 10" id="KW-0472">Membrane</keyword>
<dbReference type="PANTHER" id="PTHR21015">
    <property type="entry name" value="UDP-N-ACETYLGLUCOSAMINE--N-ACETYLMURAMYL-(PENTAPEPTIDE) PYROPHOSPHORYL-UNDECAPRENOL N-ACETYLGLUCOSAMINE TRANSFERASE 1"/>
    <property type="match status" value="1"/>
</dbReference>
<dbReference type="InterPro" id="IPR007235">
    <property type="entry name" value="Glyco_trans_28_C"/>
</dbReference>